<dbReference type="AlphaFoldDB" id="A0A845QQJ0"/>
<evidence type="ECO:0000256" key="2">
    <source>
        <dbReference type="SAM" id="Phobius"/>
    </source>
</evidence>
<accession>A0A845QQJ0</accession>
<dbReference type="RefSeq" id="WP_160202587.1">
    <property type="nucleotide sequence ID" value="NZ_QXWK01000022.1"/>
</dbReference>
<feature type="coiled-coil region" evidence="1">
    <location>
        <begin position="196"/>
        <end position="273"/>
    </location>
</feature>
<evidence type="ECO:0000313" key="3">
    <source>
        <dbReference type="EMBL" id="NBH62298.1"/>
    </source>
</evidence>
<dbReference type="EMBL" id="QXWK01000022">
    <property type="protein sequence ID" value="NBH62298.1"/>
    <property type="molecule type" value="Genomic_DNA"/>
</dbReference>
<comment type="caution">
    <text evidence="3">The sequence shown here is derived from an EMBL/GenBank/DDBJ whole genome shotgun (WGS) entry which is preliminary data.</text>
</comment>
<gene>
    <name evidence="3" type="ORF">D0435_11605</name>
</gene>
<evidence type="ECO:0000313" key="4">
    <source>
        <dbReference type="Proteomes" id="UP000446866"/>
    </source>
</evidence>
<sequence>MGNINDKVVEERNAKIKRSGNRLLVSIFILFIGGYFFFYTSNFWMPPAYEDIQVTKIGSTVEKNDRKVTLLSWTWDQETAKQEIILDITNGSADGIDTYAFEAVDINKGQLDVDVVCQAPDFVVLCINDVPSRWTEISLRIKLPEEVNPEEVTFDTIRMYTSKAAIGNMQIREGMNERAYRKMACDIRIAGYNAQIDQHLVDIESLKTTISNAEKRIKELEKEQIYQTESEQADTLTMISSLQSEASAAKSEQENAKREIRQLQEQINLQEKLKSTY</sequence>
<reference evidence="3 4" key="1">
    <citation type="submission" date="2018-08" db="EMBL/GenBank/DDBJ databases">
        <title>Murine metabolic-syndrome-specific gut microbial biobank.</title>
        <authorList>
            <person name="Liu C."/>
        </authorList>
    </citation>
    <scope>NUCLEOTIDE SEQUENCE [LARGE SCALE GENOMIC DNA]</scope>
    <source>
        <strain evidence="3 4">28</strain>
    </source>
</reference>
<keyword evidence="1" id="KW-0175">Coiled coil</keyword>
<organism evidence="3 4">
    <name type="scientific">Anaerotruncus colihominis</name>
    <dbReference type="NCBI Taxonomy" id="169435"/>
    <lineage>
        <taxon>Bacteria</taxon>
        <taxon>Bacillati</taxon>
        <taxon>Bacillota</taxon>
        <taxon>Clostridia</taxon>
        <taxon>Eubacteriales</taxon>
        <taxon>Oscillospiraceae</taxon>
        <taxon>Anaerotruncus</taxon>
    </lineage>
</organism>
<proteinExistence type="predicted"/>
<keyword evidence="2" id="KW-0812">Transmembrane</keyword>
<feature type="transmembrane region" description="Helical" evidence="2">
    <location>
        <begin position="21"/>
        <end position="39"/>
    </location>
</feature>
<keyword evidence="2" id="KW-0472">Membrane</keyword>
<evidence type="ECO:0000256" key="1">
    <source>
        <dbReference type="SAM" id="Coils"/>
    </source>
</evidence>
<dbReference type="Proteomes" id="UP000446866">
    <property type="component" value="Unassembled WGS sequence"/>
</dbReference>
<name>A0A845QQJ0_9FIRM</name>
<keyword evidence="4" id="KW-1185">Reference proteome</keyword>
<protein>
    <submittedName>
        <fullName evidence="3">Uncharacterized protein</fullName>
    </submittedName>
</protein>
<keyword evidence="2" id="KW-1133">Transmembrane helix</keyword>